<dbReference type="Pfam" id="PF09720">
    <property type="entry name" value="Unstab_antitox"/>
    <property type="match status" value="1"/>
</dbReference>
<name>A0A1U7PXX3_9FLAO</name>
<reference evidence="2" key="1">
    <citation type="submission" date="2016-10" db="EMBL/GenBank/DDBJ databases">
        <authorList>
            <person name="Varghese N."/>
            <person name="Submissions S."/>
        </authorList>
    </citation>
    <scope>NUCLEOTIDE SEQUENCE [LARGE SCALE GENOMIC DNA]</scope>
    <source>
        <strain evidence="2">DSM 19482</strain>
    </source>
</reference>
<dbReference type="EMBL" id="FTPU01000011">
    <property type="protein sequence ID" value="SIT96618.1"/>
    <property type="molecule type" value="Genomic_DNA"/>
</dbReference>
<evidence type="ECO:0000313" key="2">
    <source>
        <dbReference type="Proteomes" id="UP000187261"/>
    </source>
</evidence>
<gene>
    <name evidence="1" type="ORF">SAMN05660493_01307</name>
</gene>
<dbReference type="Proteomes" id="UP000187261">
    <property type="component" value="Unassembled WGS sequence"/>
</dbReference>
<evidence type="ECO:0000313" key="1">
    <source>
        <dbReference type="EMBL" id="SIT96618.1"/>
    </source>
</evidence>
<organism evidence="1 2">
    <name type="scientific">Epilithonimonas bovis DSM 19482</name>
    <dbReference type="NCBI Taxonomy" id="1121284"/>
    <lineage>
        <taxon>Bacteria</taxon>
        <taxon>Pseudomonadati</taxon>
        <taxon>Bacteroidota</taxon>
        <taxon>Flavobacteriia</taxon>
        <taxon>Flavobacteriales</taxon>
        <taxon>Weeksellaceae</taxon>
        <taxon>Chryseobacterium group</taxon>
        <taxon>Epilithonimonas</taxon>
    </lineage>
</organism>
<proteinExistence type="predicted"/>
<dbReference type="STRING" id="1121284.SAMN05660493_01307"/>
<dbReference type="OrthoDB" id="827658at2"/>
<dbReference type="RefSeq" id="WP_076782832.1">
    <property type="nucleotide sequence ID" value="NZ_FTPU01000011.1"/>
</dbReference>
<protein>
    <submittedName>
        <fullName evidence="1">Putative addiction module component</fullName>
    </submittedName>
</protein>
<dbReference type="InterPro" id="IPR013406">
    <property type="entry name" value="CHP02574_addiction_mod"/>
</dbReference>
<accession>A0A1U7PXX3</accession>
<dbReference type="AlphaFoldDB" id="A0A1U7PXX3"/>
<keyword evidence="2" id="KW-1185">Reference proteome</keyword>
<sequence length="78" mass="9261">MDTIIDIRKRIHAFVDQADEKMLRIFNELISAKSSEDESSIPKSFYEELDKRRERHLKGESKSYTWEEVKNKARTSAK</sequence>